<protein>
    <submittedName>
        <fullName evidence="1">Uncharacterized protein</fullName>
    </submittedName>
</protein>
<name>A0A3P7LSH9_DIBLA</name>
<dbReference type="AlphaFoldDB" id="A0A3P7LSH9"/>
<reference evidence="1 2" key="1">
    <citation type="submission" date="2018-11" db="EMBL/GenBank/DDBJ databases">
        <authorList>
            <consortium name="Pathogen Informatics"/>
        </authorList>
    </citation>
    <scope>NUCLEOTIDE SEQUENCE [LARGE SCALE GENOMIC DNA]</scope>
</reference>
<gene>
    <name evidence="1" type="ORF">DILT_LOCUS9744</name>
</gene>
<organism evidence="1 2">
    <name type="scientific">Dibothriocephalus latus</name>
    <name type="common">Fish tapeworm</name>
    <name type="synonym">Diphyllobothrium latum</name>
    <dbReference type="NCBI Taxonomy" id="60516"/>
    <lineage>
        <taxon>Eukaryota</taxon>
        <taxon>Metazoa</taxon>
        <taxon>Spiralia</taxon>
        <taxon>Lophotrochozoa</taxon>
        <taxon>Platyhelminthes</taxon>
        <taxon>Cestoda</taxon>
        <taxon>Eucestoda</taxon>
        <taxon>Diphyllobothriidea</taxon>
        <taxon>Diphyllobothriidae</taxon>
        <taxon>Dibothriocephalus</taxon>
    </lineage>
</organism>
<dbReference type="Proteomes" id="UP000281553">
    <property type="component" value="Unassembled WGS sequence"/>
</dbReference>
<keyword evidence="2" id="KW-1185">Reference proteome</keyword>
<sequence>MATDALELISIRSDLRPAVLGAVARQCWLLALRIISPSSITFSNLSRRARRAQLNRYLCGCAILVKKLDSGR</sequence>
<evidence type="ECO:0000313" key="1">
    <source>
        <dbReference type="EMBL" id="VDN13913.1"/>
    </source>
</evidence>
<dbReference type="EMBL" id="UYRU01057736">
    <property type="protein sequence ID" value="VDN13913.1"/>
    <property type="molecule type" value="Genomic_DNA"/>
</dbReference>
<proteinExistence type="predicted"/>
<evidence type="ECO:0000313" key="2">
    <source>
        <dbReference type="Proteomes" id="UP000281553"/>
    </source>
</evidence>
<accession>A0A3P7LSH9</accession>